<comment type="catalytic activity">
    <reaction evidence="6">
        <text>orotidine 5'-phosphate + diphosphate = orotate + 5-phospho-alpha-D-ribose 1-diphosphate</text>
        <dbReference type="Rhea" id="RHEA:10380"/>
        <dbReference type="ChEBI" id="CHEBI:30839"/>
        <dbReference type="ChEBI" id="CHEBI:33019"/>
        <dbReference type="ChEBI" id="CHEBI:57538"/>
        <dbReference type="ChEBI" id="CHEBI:58017"/>
        <dbReference type="EC" id="2.4.2.10"/>
    </reaction>
</comment>
<feature type="binding site" evidence="6">
    <location>
        <position position="126"/>
    </location>
    <ligand>
        <name>orotate</name>
        <dbReference type="ChEBI" id="CHEBI:30839"/>
    </ligand>
</feature>
<sequence>MVEILHPTIAEKLINIHALKINTQDPFIWSSGIESPIYCDNRLTMSYPEVRRLIAKAFAWKIDRNKIDVIAGCATAGIPHAAFVSEQLNLPMIYVRSKPKGHGLENMIEGHVNEGGRVVVIEDLISTGQSAIKAAQALRDQGFHVEKVLSIFTYGLKEAKDNFEQVALKYESLVTFDDVVSVLVKQGELTEREQEGLLNWRNALILK</sequence>
<feature type="binding site" evidence="6">
    <location>
        <position position="102"/>
    </location>
    <ligand>
        <name>5-phospho-alpha-D-ribose 1-diphosphate</name>
        <dbReference type="ChEBI" id="CHEBI:58017"/>
        <note>ligand shared between dimeric partners</note>
    </ligand>
</feature>
<dbReference type="Gene3D" id="3.40.50.2020">
    <property type="match status" value="1"/>
</dbReference>
<proteinExistence type="inferred from homology"/>
<dbReference type="PANTHER" id="PTHR19278">
    <property type="entry name" value="OROTATE PHOSPHORIBOSYLTRANSFERASE"/>
    <property type="match status" value="1"/>
</dbReference>
<evidence type="ECO:0000256" key="4">
    <source>
        <dbReference type="ARBA" id="ARBA00022679"/>
    </source>
</evidence>
<keyword evidence="9" id="KW-1185">Reference proteome</keyword>
<dbReference type="NCBIfam" id="TIGR00336">
    <property type="entry name" value="pyrE"/>
    <property type="match status" value="1"/>
</dbReference>
<name>A0ABN0ZWG8_9BACI</name>
<dbReference type="InterPro" id="IPR023031">
    <property type="entry name" value="OPRT"/>
</dbReference>
<dbReference type="InterPro" id="IPR029057">
    <property type="entry name" value="PRTase-like"/>
</dbReference>
<dbReference type="RefSeq" id="WP_343782866.1">
    <property type="nucleotide sequence ID" value="NZ_BAAACZ010000011.1"/>
</dbReference>
<gene>
    <name evidence="6 8" type="primary">pyrE</name>
    <name evidence="8" type="ORF">GCM10008935_15230</name>
</gene>
<feature type="binding site" evidence="6">
    <location>
        <position position="100"/>
    </location>
    <ligand>
        <name>5-phospho-alpha-D-ribose 1-diphosphate</name>
        <dbReference type="ChEBI" id="CHEBI:58017"/>
        <note>ligand shared between dimeric partners</note>
    </ligand>
</feature>
<evidence type="ECO:0000256" key="1">
    <source>
        <dbReference type="ARBA" id="ARBA00004889"/>
    </source>
</evidence>
<protein>
    <recommendedName>
        <fullName evidence="2 6">Orotate phosphoribosyltransferase</fullName>
        <shortName evidence="6">OPRT</shortName>
        <shortName evidence="6">OPRTase</shortName>
        <ecNumber evidence="2 6">2.4.2.10</ecNumber>
    </recommendedName>
</protein>
<dbReference type="CDD" id="cd06223">
    <property type="entry name" value="PRTases_typeI"/>
    <property type="match status" value="1"/>
</dbReference>
<dbReference type="EC" id="2.4.2.10" evidence="2 6"/>
<feature type="binding site" evidence="6">
    <location>
        <position position="96"/>
    </location>
    <ligand>
        <name>5-phospho-alpha-D-ribose 1-diphosphate</name>
        <dbReference type="ChEBI" id="CHEBI:58017"/>
        <note>ligand shared between dimeric partners</note>
    </ligand>
</feature>
<dbReference type="HAMAP" id="MF_01208">
    <property type="entry name" value="PyrE"/>
    <property type="match status" value="1"/>
</dbReference>
<organism evidence="8 9">
    <name type="scientific">Alkalibacillus silvisoli</name>
    <dbReference type="NCBI Taxonomy" id="392823"/>
    <lineage>
        <taxon>Bacteria</taxon>
        <taxon>Bacillati</taxon>
        <taxon>Bacillota</taxon>
        <taxon>Bacilli</taxon>
        <taxon>Bacillales</taxon>
        <taxon>Bacillaceae</taxon>
        <taxon>Alkalibacillus</taxon>
    </lineage>
</organism>
<evidence type="ECO:0000259" key="7">
    <source>
        <dbReference type="Pfam" id="PF00156"/>
    </source>
</evidence>
<evidence type="ECO:0000256" key="5">
    <source>
        <dbReference type="ARBA" id="ARBA00022975"/>
    </source>
</evidence>
<evidence type="ECO:0000313" key="9">
    <source>
        <dbReference type="Proteomes" id="UP001500740"/>
    </source>
</evidence>
<feature type="binding site" description="in other chain" evidence="6">
    <location>
        <begin position="122"/>
        <end position="130"/>
    </location>
    <ligand>
        <name>5-phospho-alpha-D-ribose 1-diphosphate</name>
        <dbReference type="ChEBI" id="CHEBI:58017"/>
        <note>ligand shared between dimeric partners</note>
    </ligand>
</feature>
<reference evidence="8 9" key="1">
    <citation type="journal article" date="2019" name="Int. J. Syst. Evol. Microbiol.">
        <title>The Global Catalogue of Microorganisms (GCM) 10K type strain sequencing project: providing services to taxonomists for standard genome sequencing and annotation.</title>
        <authorList>
            <consortium name="The Broad Institute Genomics Platform"/>
            <consortium name="The Broad Institute Genome Sequencing Center for Infectious Disease"/>
            <person name="Wu L."/>
            <person name="Ma J."/>
        </authorList>
    </citation>
    <scope>NUCLEOTIDE SEQUENCE [LARGE SCALE GENOMIC DNA]</scope>
    <source>
        <strain evidence="8 9">JCM 14193</strain>
    </source>
</reference>
<keyword evidence="5 6" id="KW-0665">Pyrimidine biosynthesis</keyword>
<comment type="subunit">
    <text evidence="6">Homodimer.</text>
</comment>
<keyword evidence="6" id="KW-0460">Magnesium</keyword>
<keyword evidence="3 6" id="KW-0328">Glycosyltransferase</keyword>
<dbReference type="InterPro" id="IPR004467">
    <property type="entry name" value="Or_phspho_trans_dom"/>
</dbReference>
<comment type="function">
    <text evidence="6">Catalyzes the transfer of a ribosyl phosphate group from 5-phosphoribose 1-diphosphate to orotate, leading to the formation of orotidine monophosphate (OMP).</text>
</comment>
<dbReference type="SUPFAM" id="SSF53271">
    <property type="entry name" value="PRTase-like"/>
    <property type="match status" value="1"/>
</dbReference>
<comment type="similarity">
    <text evidence="6">Belongs to the purine/pyrimidine phosphoribosyltransferase family. PyrE subfamily.</text>
</comment>
<evidence type="ECO:0000313" key="8">
    <source>
        <dbReference type="EMBL" id="GAA0460793.1"/>
    </source>
</evidence>
<dbReference type="EMBL" id="BAAACZ010000011">
    <property type="protein sequence ID" value="GAA0460793.1"/>
    <property type="molecule type" value="Genomic_DNA"/>
</dbReference>
<dbReference type="GO" id="GO:0016757">
    <property type="term" value="F:glycosyltransferase activity"/>
    <property type="evidence" value="ECO:0007669"/>
    <property type="project" value="UniProtKB-KW"/>
</dbReference>
<comment type="caution">
    <text evidence="6">Lacks conserved residue(s) required for the propagation of feature annotation.</text>
</comment>
<keyword evidence="4 6" id="KW-0808">Transferase</keyword>
<comment type="pathway">
    <text evidence="1 6">Pyrimidine metabolism; UMP biosynthesis via de novo pathway; UMP from orotate: step 1/2.</text>
</comment>
<dbReference type="Proteomes" id="UP001500740">
    <property type="component" value="Unassembled WGS sequence"/>
</dbReference>
<accession>A0ABN0ZWG8</accession>
<dbReference type="InterPro" id="IPR000836">
    <property type="entry name" value="PRTase_dom"/>
</dbReference>
<dbReference type="PANTHER" id="PTHR19278:SF9">
    <property type="entry name" value="URIDINE 5'-MONOPHOSPHATE SYNTHASE"/>
    <property type="match status" value="1"/>
</dbReference>
<evidence type="ECO:0000256" key="3">
    <source>
        <dbReference type="ARBA" id="ARBA00022676"/>
    </source>
</evidence>
<evidence type="ECO:0000256" key="6">
    <source>
        <dbReference type="HAMAP-Rule" id="MF_01208"/>
    </source>
</evidence>
<comment type="caution">
    <text evidence="8">The sequence shown here is derived from an EMBL/GenBank/DDBJ whole genome shotgun (WGS) entry which is preliminary data.</text>
</comment>
<feature type="domain" description="Phosphoribosyltransferase" evidence="7">
    <location>
        <begin position="50"/>
        <end position="144"/>
    </location>
</feature>
<evidence type="ECO:0000256" key="2">
    <source>
        <dbReference type="ARBA" id="ARBA00011971"/>
    </source>
</evidence>
<dbReference type="Pfam" id="PF00156">
    <property type="entry name" value="Pribosyltran"/>
    <property type="match status" value="1"/>
</dbReference>
<comment type="cofactor">
    <cofactor evidence="6">
        <name>Mg(2+)</name>
        <dbReference type="ChEBI" id="CHEBI:18420"/>
    </cofactor>
</comment>